<accession>A0A2W6NJU4</accession>
<dbReference type="InterPro" id="IPR054696">
    <property type="entry name" value="GTP-eEF1A_C"/>
</dbReference>
<name>A0A2W6NJU4_9HELI</name>
<dbReference type="InterPro" id="IPR009001">
    <property type="entry name" value="Transl_elong_EF1A/Init_IF2_C"/>
</dbReference>
<feature type="domain" description="Tr-type G" evidence="7">
    <location>
        <begin position="15"/>
        <end position="236"/>
    </location>
</feature>
<dbReference type="Pfam" id="PF00009">
    <property type="entry name" value="GTP_EFTU"/>
    <property type="match status" value="1"/>
</dbReference>
<dbReference type="NCBIfam" id="TIGR02034">
    <property type="entry name" value="CysN"/>
    <property type="match status" value="1"/>
</dbReference>
<dbReference type="CDD" id="cd03695">
    <property type="entry name" value="CysN_NodQ_II"/>
    <property type="match status" value="1"/>
</dbReference>
<dbReference type="AlphaFoldDB" id="A0A2W6NJU4"/>
<dbReference type="InterPro" id="IPR041757">
    <property type="entry name" value="CysN_GTP-bd"/>
</dbReference>
<dbReference type="InterPro" id="IPR000795">
    <property type="entry name" value="T_Tr_GTP-bd_dom"/>
</dbReference>
<keyword evidence="9" id="KW-1185">Reference proteome</keyword>
<proteinExistence type="predicted"/>
<dbReference type="InterPro" id="IPR011779">
    <property type="entry name" value="SO4_adenylTrfase_lsu"/>
</dbReference>
<evidence type="ECO:0000256" key="3">
    <source>
        <dbReference type="ARBA" id="ARBA00022695"/>
    </source>
</evidence>
<dbReference type="GO" id="GO:0004781">
    <property type="term" value="F:sulfate adenylyltransferase (ATP) activity"/>
    <property type="evidence" value="ECO:0007669"/>
    <property type="project" value="UniProtKB-EC"/>
</dbReference>
<evidence type="ECO:0000259" key="7">
    <source>
        <dbReference type="PROSITE" id="PS51722"/>
    </source>
</evidence>
<dbReference type="SUPFAM" id="SSF50465">
    <property type="entry name" value="EF-Tu/eEF-1alpha/eIF2-gamma C-terminal domain"/>
    <property type="match status" value="1"/>
</dbReference>
<dbReference type="GO" id="GO:0003924">
    <property type="term" value="F:GTPase activity"/>
    <property type="evidence" value="ECO:0007669"/>
    <property type="project" value="InterPro"/>
</dbReference>
<keyword evidence="3 8" id="KW-0548">Nucleotidyltransferase</keyword>
<keyword evidence="2 8" id="KW-0808">Transferase</keyword>
<evidence type="ECO:0000256" key="6">
    <source>
        <dbReference type="ARBA" id="ARBA00023134"/>
    </source>
</evidence>
<organism evidence="8 9">
    <name type="scientific">Helicobacter valdiviensis</name>
    <dbReference type="NCBI Taxonomy" id="1458358"/>
    <lineage>
        <taxon>Bacteria</taxon>
        <taxon>Pseudomonadati</taxon>
        <taxon>Campylobacterota</taxon>
        <taxon>Epsilonproteobacteria</taxon>
        <taxon>Campylobacterales</taxon>
        <taxon>Helicobacteraceae</taxon>
        <taxon>Helicobacter</taxon>
    </lineage>
</organism>
<dbReference type="RefSeq" id="WP_111230265.1">
    <property type="nucleotide sequence ID" value="NZ_NBIU01000025.1"/>
</dbReference>
<keyword evidence="6" id="KW-0342">GTP-binding</keyword>
<keyword evidence="5" id="KW-0067">ATP-binding</keyword>
<dbReference type="SUPFAM" id="SSF50447">
    <property type="entry name" value="Translation proteins"/>
    <property type="match status" value="1"/>
</dbReference>
<evidence type="ECO:0000256" key="5">
    <source>
        <dbReference type="ARBA" id="ARBA00022840"/>
    </source>
</evidence>
<dbReference type="PROSITE" id="PS51722">
    <property type="entry name" value="G_TR_2"/>
    <property type="match status" value="1"/>
</dbReference>
<sequence length="474" mass="54033">MDLNVEKYLKDHENKELCRFITCGSVDDGKSTLIGRMLFDSKMLFEDQIISLEKDSKKLGTRGEKLDFALLVDGLVSEREQGITIDVAYRFYTSEKRKFIIADTPGHEQYTRNMATGASTADIAIILIDARKGVLMQTKRHSYIASLLGIRQFIIAINKMDLVDFKQDVFDIICKDYQKIIPCLQNSQDIQFHFVPICAVDGDNIASKSINMSWYSGKTLSELLDTLPITTSLSDEFIMSVQYVNRPHLNFRGFCGNIASGSINTKDEVVILPSLKTSKVKQIITPDIKNLKILDKNEEVQSVKRASCPSAITLTLEDEIDISRGDIIASKNHKLQISNSFKAMIVWMSEKDFKLNENYLIKIANLTTNVAFEKIDFKKDINTFKEFPSDALRLNDIAKCTLKLNKKIALKVYRNNKILGSFIIIDKYSNETLAAGMVEEILTHKDKTRIYTQAEMELNAYIRKNYPEWECKKI</sequence>
<dbReference type="PROSITE" id="PS00301">
    <property type="entry name" value="G_TR_1"/>
    <property type="match status" value="1"/>
</dbReference>
<dbReference type="GO" id="GO:0005524">
    <property type="term" value="F:ATP binding"/>
    <property type="evidence" value="ECO:0007669"/>
    <property type="project" value="UniProtKB-KW"/>
</dbReference>
<dbReference type="InterPro" id="IPR009000">
    <property type="entry name" value="Transl_B-barrel_sf"/>
</dbReference>
<reference evidence="8 9" key="1">
    <citation type="submission" date="2017-03" db="EMBL/GenBank/DDBJ databases">
        <title>Genomic and clinical evidence uncovers the enterohepatic species Helicobacter valdiviensis as a potential human intestinal pathogen.</title>
        <authorList>
            <person name="Fresia P."/>
            <person name="Jara R."/>
            <person name="Sierra R."/>
            <person name="Ferres I."/>
            <person name="Greif G."/>
            <person name="Iraola G."/>
            <person name="Collado L."/>
        </authorList>
    </citation>
    <scope>NUCLEOTIDE SEQUENCE [LARGE SCALE GENOMIC DNA]</scope>
    <source>
        <strain evidence="8 9">WBE14</strain>
    </source>
</reference>
<dbReference type="CDD" id="cd04095">
    <property type="entry name" value="CysN_NoDQ_III"/>
    <property type="match status" value="1"/>
</dbReference>
<comment type="caution">
    <text evidence="8">The sequence shown here is derived from an EMBL/GenBank/DDBJ whole genome shotgun (WGS) entry which is preliminary data.</text>
</comment>
<dbReference type="InterPro" id="IPR031157">
    <property type="entry name" value="G_TR_CS"/>
</dbReference>
<dbReference type="NCBIfam" id="NF003478">
    <property type="entry name" value="PRK05124.1"/>
    <property type="match status" value="1"/>
</dbReference>
<dbReference type="Proteomes" id="UP000249746">
    <property type="component" value="Unassembled WGS sequence"/>
</dbReference>
<evidence type="ECO:0000313" key="8">
    <source>
        <dbReference type="EMBL" id="PZT47646.1"/>
    </source>
</evidence>
<dbReference type="GO" id="GO:0006790">
    <property type="term" value="P:sulfur compound metabolic process"/>
    <property type="evidence" value="ECO:0007669"/>
    <property type="project" value="InterPro"/>
</dbReference>
<keyword evidence="4" id="KW-0547">Nucleotide-binding</keyword>
<evidence type="ECO:0000256" key="2">
    <source>
        <dbReference type="ARBA" id="ARBA00022679"/>
    </source>
</evidence>
<dbReference type="GO" id="GO:0005525">
    <property type="term" value="F:GTP binding"/>
    <property type="evidence" value="ECO:0007669"/>
    <property type="project" value="UniProtKB-KW"/>
</dbReference>
<dbReference type="EC" id="2.7.7.4" evidence="1"/>
<dbReference type="InterPro" id="IPR044138">
    <property type="entry name" value="CysN_II"/>
</dbReference>
<dbReference type="FunFam" id="3.40.50.300:FF:000119">
    <property type="entry name" value="Sulfate adenylyltransferase subunit 1"/>
    <property type="match status" value="1"/>
</dbReference>
<dbReference type="PRINTS" id="PR00315">
    <property type="entry name" value="ELONGATNFCT"/>
</dbReference>
<dbReference type="InterPro" id="IPR027417">
    <property type="entry name" value="P-loop_NTPase"/>
</dbReference>
<dbReference type="Gene3D" id="2.40.30.10">
    <property type="entry name" value="Translation factors"/>
    <property type="match status" value="2"/>
</dbReference>
<dbReference type="InterPro" id="IPR050100">
    <property type="entry name" value="TRAFAC_GTPase_members"/>
</dbReference>
<dbReference type="PANTHER" id="PTHR23115">
    <property type="entry name" value="TRANSLATION FACTOR"/>
    <property type="match status" value="1"/>
</dbReference>
<protein>
    <recommendedName>
        <fullName evidence="1">sulfate adenylyltransferase</fullName>
        <ecNumber evidence="1">2.7.7.4</ecNumber>
    </recommendedName>
</protein>
<gene>
    <name evidence="8" type="ORF">B6S12_07900</name>
</gene>
<dbReference type="InterPro" id="IPR044139">
    <property type="entry name" value="CysN_NoDQ_III"/>
</dbReference>
<evidence type="ECO:0000313" key="9">
    <source>
        <dbReference type="Proteomes" id="UP000249746"/>
    </source>
</evidence>
<evidence type="ECO:0000256" key="1">
    <source>
        <dbReference type="ARBA" id="ARBA00012391"/>
    </source>
</evidence>
<dbReference type="Gene3D" id="3.40.50.300">
    <property type="entry name" value="P-loop containing nucleotide triphosphate hydrolases"/>
    <property type="match status" value="1"/>
</dbReference>
<dbReference type="OrthoDB" id="9804504at2"/>
<dbReference type="Pfam" id="PF22594">
    <property type="entry name" value="GTP-eEF1A_C"/>
    <property type="match status" value="1"/>
</dbReference>
<dbReference type="CDD" id="cd04166">
    <property type="entry name" value="CysN_ATPS"/>
    <property type="match status" value="1"/>
</dbReference>
<evidence type="ECO:0000256" key="4">
    <source>
        <dbReference type="ARBA" id="ARBA00022741"/>
    </source>
</evidence>
<dbReference type="EMBL" id="NBIU01000025">
    <property type="protein sequence ID" value="PZT47646.1"/>
    <property type="molecule type" value="Genomic_DNA"/>
</dbReference>
<dbReference type="SUPFAM" id="SSF52540">
    <property type="entry name" value="P-loop containing nucleoside triphosphate hydrolases"/>
    <property type="match status" value="1"/>
</dbReference>